<dbReference type="OrthoDB" id="5951444at2"/>
<evidence type="ECO:0000313" key="3">
    <source>
        <dbReference type="Proteomes" id="UP000460272"/>
    </source>
</evidence>
<sequence length="137" mass="15102">MRPAGAPVEGLLARVPDEKQREDARRLCAMMQEITGEPPTVWGTSIIGFGTYHYRYASGRQGVSALASFSPRRQHLAIYLIGEFGSRHRSALARLGPHTTGKGCLYIKHLDDVDQDALGELIDRSVRVRKGIDRASA</sequence>
<organism evidence="2 3">
    <name type="scientific">Trebonia kvetii</name>
    <dbReference type="NCBI Taxonomy" id="2480626"/>
    <lineage>
        <taxon>Bacteria</taxon>
        <taxon>Bacillati</taxon>
        <taxon>Actinomycetota</taxon>
        <taxon>Actinomycetes</taxon>
        <taxon>Streptosporangiales</taxon>
        <taxon>Treboniaceae</taxon>
        <taxon>Trebonia</taxon>
    </lineage>
</organism>
<comment type="caution">
    <text evidence="2">The sequence shown here is derived from an EMBL/GenBank/DDBJ whole genome shotgun (WGS) entry which is preliminary data.</text>
</comment>
<evidence type="ECO:0000259" key="1">
    <source>
        <dbReference type="Pfam" id="PF08818"/>
    </source>
</evidence>
<proteinExistence type="predicted"/>
<dbReference type="EMBL" id="RPFW01000001">
    <property type="protein sequence ID" value="TVZ05938.1"/>
    <property type="molecule type" value="Genomic_DNA"/>
</dbReference>
<accession>A0A6P2C405</accession>
<protein>
    <submittedName>
        <fullName evidence="2">DUF1801 domain-containing protein</fullName>
    </submittedName>
</protein>
<name>A0A6P2C405_9ACTN</name>
<dbReference type="Pfam" id="PF08818">
    <property type="entry name" value="DUF1801"/>
    <property type="match status" value="1"/>
</dbReference>
<evidence type="ECO:0000313" key="2">
    <source>
        <dbReference type="EMBL" id="TVZ05938.1"/>
    </source>
</evidence>
<dbReference type="AlphaFoldDB" id="A0A6P2C405"/>
<dbReference type="InterPro" id="IPR014922">
    <property type="entry name" value="YdhG-like"/>
</dbReference>
<gene>
    <name evidence="2" type="ORF">EAS64_00215</name>
</gene>
<reference evidence="2 3" key="1">
    <citation type="submission" date="2018-11" db="EMBL/GenBank/DDBJ databases">
        <title>Trebonia kvetii gen.nov., sp.nov., a novel acidophilic actinobacterium, and proposal of the new actinobacterial family Treboniaceae fam. nov.</title>
        <authorList>
            <person name="Rapoport D."/>
            <person name="Sagova-Mareckova M."/>
            <person name="Sedlacek I."/>
            <person name="Provaznik J."/>
            <person name="Kralova S."/>
            <person name="Pavlinic D."/>
            <person name="Benes V."/>
            <person name="Kopecky J."/>
        </authorList>
    </citation>
    <scope>NUCLEOTIDE SEQUENCE [LARGE SCALE GENOMIC DNA]</scope>
    <source>
        <strain evidence="2 3">15Tr583</strain>
    </source>
</reference>
<dbReference type="SUPFAM" id="SSF159888">
    <property type="entry name" value="YdhG-like"/>
    <property type="match status" value="1"/>
</dbReference>
<keyword evidence="3" id="KW-1185">Reference proteome</keyword>
<dbReference type="Proteomes" id="UP000460272">
    <property type="component" value="Unassembled WGS sequence"/>
</dbReference>
<feature type="domain" description="YdhG-like" evidence="1">
    <location>
        <begin position="20"/>
        <end position="125"/>
    </location>
</feature>